<evidence type="ECO:0000256" key="7">
    <source>
        <dbReference type="ARBA" id="ARBA00023128"/>
    </source>
</evidence>
<dbReference type="STRING" id="1220188.A0A4S3JRD2"/>
<keyword evidence="5 10" id="KW-0808">Transferase</keyword>
<evidence type="ECO:0000313" key="11">
    <source>
        <dbReference type="EMBL" id="KAA8641858.1"/>
    </source>
</evidence>
<evidence type="ECO:0000313" key="12">
    <source>
        <dbReference type="EMBL" id="THC97447.1"/>
    </source>
</evidence>
<keyword evidence="6 10" id="KW-0068">Autocatalytic cleavage</keyword>
<keyword evidence="8 10" id="KW-0511">Multifunctional enzyme</keyword>
<comment type="pathway">
    <text evidence="10">Amino-acid biosynthesis; L-arginine biosynthesis; L-ornithine and N-acetyl-L-glutamate from L-glutamate and N(2)-acetyl-L-ornithine (cyclic): step 1/1.</text>
</comment>
<feature type="site" description="Cleavage; by autolysis" evidence="10">
    <location>
        <begin position="223"/>
        <end position="224"/>
    </location>
</feature>
<dbReference type="Gene3D" id="3.10.20.340">
    <property type="entry name" value="ArgJ beta chain, C-terminal domain"/>
    <property type="match status" value="1"/>
</dbReference>
<dbReference type="InterPro" id="IPR042195">
    <property type="entry name" value="ArgJ_beta_C"/>
</dbReference>
<comment type="catalytic activity">
    <reaction evidence="10">
        <text>N(2)-acetyl-L-ornithine + L-glutamate = N-acetyl-L-glutamate + L-ornithine</text>
        <dbReference type="Rhea" id="RHEA:15349"/>
        <dbReference type="ChEBI" id="CHEBI:29985"/>
        <dbReference type="ChEBI" id="CHEBI:44337"/>
        <dbReference type="ChEBI" id="CHEBI:46911"/>
        <dbReference type="ChEBI" id="CHEBI:57805"/>
        <dbReference type="EC" id="2.3.1.35"/>
    </reaction>
</comment>
<evidence type="ECO:0000256" key="5">
    <source>
        <dbReference type="ARBA" id="ARBA00022679"/>
    </source>
</evidence>
<comment type="catalytic activity">
    <reaction evidence="10">
        <text>L-glutamate + acetyl-CoA = N-acetyl-L-glutamate + CoA + H(+)</text>
        <dbReference type="Rhea" id="RHEA:24292"/>
        <dbReference type="ChEBI" id="CHEBI:15378"/>
        <dbReference type="ChEBI" id="CHEBI:29985"/>
        <dbReference type="ChEBI" id="CHEBI:44337"/>
        <dbReference type="ChEBI" id="CHEBI:57287"/>
        <dbReference type="ChEBI" id="CHEBI:57288"/>
        <dbReference type="EC" id="2.3.1.1"/>
    </reaction>
</comment>
<dbReference type="NCBIfam" id="NF003802">
    <property type="entry name" value="PRK05388.1"/>
    <property type="match status" value="1"/>
</dbReference>
<dbReference type="InterPro" id="IPR016117">
    <property type="entry name" value="ArgJ-like_dom_sf"/>
</dbReference>
<dbReference type="GO" id="GO:0004042">
    <property type="term" value="F:L-glutamate N-acetyltransferase activity"/>
    <property type="evidence" value="ECO:0007669"/>
    <property type="project" value="UniProtKB-UniRule"/>
</dbReference>
<evidence type="ECO:0000256" key="6">
    <source>
        <dbReference type="ARBA" id="ARBA00022813"/>
    </source>
</evidence>
<evidence type="ECO:0000256" key="9">
    <source>
        <dbReference type="ARBA" id="ARBA00023315"/>
    </source>
</evidence>
<evidence type="ECO:0000256" key="1">
    <source>
        <dbReference type="ARBA" id="ARBA00004305"/>
    </source>
</evidence>
<dbReference type="Proteomes" id="UP000324241">
    <property type="component" value="Unassembled WGS sequence"/>
</dbReference>
<keyword evidence="9 10" id="KW-0012">Acyltransferase</keyword>
<protein>
    <recommendedName>
        <fullName evidence="10">Arginine biosynthesis bifunctional protein ArgJ, mitochondrial</fullName>
    </recommendedName>
    <domain>
        <recommendedName>
            <fullName evidence="10">Glutamate N-acetyltransferase</fullName>
            <shortName evidence="10">GAT</shortName>
            <ecNumber evidence="10">2.3.1.35</ecNumber>
        </recommendedName>
        <alternativeName>
            <fullName evidence="10">Ornithine acetyltransferase</fullName>
            <shortName evidence="10">OATase</shortName>
        </alternativeName>
        <alternativeName>
            <fullName evidence="10">Ornithine transacetylase</fullName>
        </alternativeName>
    </domain>
    <domain>
        <recommendedName>
            <fullName evidence="10">Amino-acid acetyltransferase</fullName>
            <ecNumber evidence="10">2.3.1.1</ecNumber>
        </recommendedName>
        <alternativeName>
            <fullName evidence="10">N-acetylglutamate synthase</fullName>
            <shortName evidence="10">AGS</shortName>
        </alternativeName>
    </domain>
    <component>
        <recommendedName>
            <fullName evidence="10">Arginine biosynthesis bifunctional protein ArgJ alpha chain</fullName>
        </recommendedName>
    </component>
    <component>
        <recommendedName>
            <fullName evidence="10">Arginine biosynthesis bifunctional protein ArgJ beta chain</fullName>
        </recommendedName>
    </component>
</protein>
<dbReference type="FunFam" id="3.10.20.340:FF:000002">
    <property type="entry name" value="Arginine biosynthesis bifunctional protein ArgJ, mitochondrial"/>
    <property type="match status" value="1"/>
</dbReference>
<dbReference type="VEuPathDB" id="FungiDB:EYZ11_003096"/>
<organism evidence="12 13">
    <name type="scientific">Aspergillus tanneri</name>
    <dbReference type="NCBI Taxonomy" id="1220188"/>
    <lineage>
        <taxon>Eukaryota</taxon>
        <taxon>Fungi</taxon>
        <taxon>Dikarya</taxon>
        <taxon>Ascomycota</taxon>
        <taxon>Pezizomycotina</taxon>
        <taxon>Eurotiomycetes</taxon>
        <taxon>Eurotiomycetidae</taxon>
        <taxon>Eurotiales</taxon>
        <taxon>Aspergillaceae</taxon>
        <taxon>Aspergillus</taxon>
        <taxon>Aspergillus subgen. Circumdati</taxon>
    </lineage>
</organism>
<dbReference type="GO" id="GO:0004358">
    <property type="term" value="F:L-glutamate N-acetyltransferase activity, acting on acetyl-L-ornithine as donor"/>
    <property type="evidence" value="ECO:0007669"/>
    <property type="project" value="UniProtKB-UniRule"/>
</dbReference>
<comment type="caution">
    <text evidence="12">The sequence shown here is derived from an EMBL/GenBank/DDBJ whole genome shotgun (WGS) entry which is preliminary data.</text>
</comment>
<dbReference type="UniPathway" id="UPA00068">
    <property type="reaction ID" value="UER00106"/>
</dbReference>
<reference evidence="12 13" key="1">
    <citation type="submission" date="2019-03" db="EMBL/GenBank/DDBJ databases">
        <title>The genome sequence of a newly discovered highly antifungal drug resistant Aspergillus species, Aspergillus tanneri NIH 1004.</title>
        <authorList>
            <person name="Mounaud S."/>
            <person name="Singh I."/>
            <person name="Joardar V."/>
            <person name="Pakala S."/>
            <person name="Pakala S."/>
            <person name="Venepally P."/>
            <person name="Hoover J."/>
            <person name="Nierman W."/>
            <person name="Chung J."/>
            <person name="Losada L."/>
        </authorList>
    </citation>
    <scope>NUCLEOTIDE SEQUENCE [LARGE SCALE GENOMIC DNA]</scope>
    <source>
        <strain evidence="12 13">NIH1004</strain>
    </source>
</reference>
<dbReference type="GO" id="GO:0005759">
    <property type="term" value="C:mitochondrial matrix"/>
    <property type="evidence" value="ECO:0007669"/>
    <property type="project" value="UniProtKB-SubCell"/>
</dbReference>
<evidence type="ECO:0000256" key="3">
    <source>
        <dbReference type="ARBA" id="ARBA00022571"/>
    </source>
</evidence>
<feature type="binding site" evidence="10">
    <location>
        <position position="311"/>
    </location>
    <ligand>
        <name>substrate</name>
    </ligand>
</feature>
<dbReference type="AlphaFoldDB" id="A0A4S3JRD2"/>
<comment type="subunit">
    <text evidence="10">Heterodimer of an alpha and a beta chain.</text>
</comment>
<reference evidence="11 14" key="2">
    <citation type="submission" date="2019-08" db="EMBL/GenBank/DDBJ databases">
        <title>The genome sequence of a newly discovered highly antifungal drug resistant Aspergillus species, Aspergillus tanneri NIH 1004.</title>
        <authorList>
            <person name="Mounaud S."/>
            <person name="Singh I."/>
            <person name="Joardar V."/>
            <person name="Pakala S."/>
            <person name="Pakala S."/>
            <person name="Venepally P."/>
            <person name="Chung J.K."/>
            <person name="Losada L."/>
            <person name="Nierman W.C."/>
        </authorList>
    </citation>
    <scope>NUCLEOTIDE SEQUENCE [LARGE SCALE GENOMIC DNA]</scope>
    <source>
        <strain evidence="11 14">NIH1004</strain>
    </source>
</reference>
<dbReference type="NCBIfam" id="TIGR00120">
    <property type="entry name" value="ArgJ"/>
    <property type="match status" value="1"/>
</dbReference>
<dbReference type="PANTHER" id="PTHR23100:SF0">
    <property type="entry name" value="ARGININE BIOSYNTHESIS BIFUNCTIONAL PROTEIN ARGJ, MITOCHONDRIAL"/>
    <property type="match status" value="1"/>
</dbReference>
<feature type="active site" description="Nucleophile" evidence="10">
    <location>
        <position position="224"/>
    </location>
</feature>
<evidence type="ECO:0000256" key="4">
    <source>
        <dbReference type="ARBA" id="ARBA00022605"/>
    </source>
</evidence>
<feature type="site" description="Involved in the stabilization of negative charge on the oxyanion by the formation of the oxyanion hole" evidence="10">
    <location>
        <position position="145"/>
    </location>
</feature>
<keyword evidence="13" id="KW-1185">Reference proteome</keyword>
<gene>
    <name evidence="11" type="ORF">ATNIH1004_010797</name>
    <name evidence="12" type="ORF">EYZ11_003096</name>
</gene>
<feature type="binding site" evidence="10">
    <location>
        <position position="213"/>
    </location>
    <ligand>
        <name>substrate</name>
    </ligand>
</feature>
<dbReference type="HAMAP" id="MF_01106">
    <property type="entry name" value="ArgJ"/>
    <property type="match status" value="1"/>
</dbReference>
<evidence type="ECO:0000313" key="13">
    <source>
        <dbReference type="Proteomes" id="UP000308092"/>
    </source>
</evidence>
<dbReference type="GeneID" id="54333498"/>
<feature type="chain" id="PRO_5034676111" description="Arginine biosynthesis bifunctional protein ArgJ alpha chain" evidence="10">
    <location>
        <begin position="1"/>
        <end position="223"/>
    </location>
</feature>
<dbReference type="CDD" id="cd02152">
    <property type="entry name" value="OAT"/>
    <property type="match status" value="1"/>
</dbReference>
<comment type="similarity">
    <text evidence="2 10">Belongs to the ArgJ family.</text>
</comment>
<comment type="function">
    <text evidence="10">Catalyzes two activities which are involved in the cyclic version of arginine biosynthesis: the synthesis of acetylglutamate from glutamate and acetyl-CoA, and of ornithine by transacetylation between acetylornithine and glutamate.</text>
</comment>
<dbReference type="FunFam" id="3.60.70.12:FF:000002">
    <property type="entry name" value="Arginine biosynthesis bifunctional protein ArgJ, mitochondrial"/>
    <property type="match status" value="1"/>
</dbReference>
<accession>A0A4S3JRD2</accession>
<keyword evidence="4 10" id="KW-0028">Amino-acid biosynthesis</keyword>
<dbReference type="EMBL" id="QUQM01000008">
    <property type="protein sequence ID" value="KAA8641858.1"/>
    <property type="molecule type" value="Genomic_DNA"/>
</dbReference>
<sequence>MAVFARMMKGQVRNYSAPLDMAIPATKQKYIPSSGTYPKGFLVSGTHVGVKASNTRFPDLALISSETPCSAAAVFTTNKFQAAPVQVSRNILQSRQGQGIQSVVINSGCANAVTGKGGLEDAVNMGKKVDGCNGVNEPSTLVMSTGVIGQRLPISKILDKIPTGHANLSSTHEAWLTTARAICTTDTFPKLLSRTFTLPSSPGHTYSLAGMTKGAGMIHPNMATLLGVLCTDAPIEPSALQSLLKHAISRSFNSISIDGDTSTNDTVTILANGAAGGVPIASTLSDDYAVMQDVLTSFSQSLSQLIVRDGEGATKFVTVRVQNSPDYESGQLIASTIARSPLVKTALYGKDANWGRILCAIGYTQGLAPGTVVPELTSVSFKPVDGSPVLKLLVNGEPEQVDEERASVILQEEDLEIVVDLGGGDKGEQGLGGEEAVYWFCDFSHEYVTINGDYRT</sequence>
<dbReference type="SUPFAM" id="SSF56266">
    <property type="entry name" value="DmpA/ArgJ-like"/>
    <property type="match status" value="1"/>
</dbReference>
<dbReference type="RefSeq" id="XP_033421220.1">
    <property type="nucleotide sequence ID" value="XM_033575365.1"/>
</dbReference>
<dbReference type="Proteomes" id="UP000308092">
    <property type="component" value="Unassembled WGS sequence"/>
</dbReference>
<dbReference type="OrthoDB" id="2017946at2759"/>
<feature type="chain" id="PRO_5034676112" description="Arginine biosynthesis bifunctional protein ArgJ beta chain" evidence="10">
    <location>
        <begin position="224"/>
        <end position="456"/>
    </location>
</feature>
<name>A0A4S3JRD2_9EURO</name>
<dbReference type="Gene3D" id="3.30.2330.10">
    <property type="entry name" value="arginine biosynthesis bifunctional protein suprefamily"/>
    <property type="match status" value="1"/>
</dbReference>
<comment type="PTM">
    <text evidence="10">The alpha and beta chains are autoproteolytically processed from a single precursor protein within the mitochondrion.</text>
</comment>
<dbReference type="Gene3D" id="3.60.70.12">
    <property type="entry name" value="L-amino peptidase D-ALA esterase/amidase"/>
    <property type="match status" value="1"/>
</dbReference>
<feature type="binding site" evidence="10">
    <location>
        <position position="184"/>
    </location>
    <ligand>
        <name>substrate</name>
    </ligand>
</feature>
<evidence type="ECO:0000256" key="10">
    <source>
        <dbReference type="HAMAP-Rule" id="MF_03124"/>
    </source>
</evidence>
<proteinExistence type="inferred from homology"/>
<dbReference type="EMBL" id="SOSA01000075">
    <property type="protein sequence ID" value="THC97447.1"/>
    <property type="molecule type" value="Genomic_DNA"/>
</dbReference>
<evidence type="ECO:0000256" key="2">
    <source>
        <dbReference type="ARBA" id="ARBA00006774"/>
    </source>
</evidence>
<keyword evidence="3 10" id="KW-0055">Arginine biosynthesis</keyword>
<dbReference type="Pfam" id="PF01960">
    <property type="entry name" value="ArgJ"/>
    <property type="match status" value="1"/>
</dbReference>
<comment type="subcellular location">
    <subcellularLocation>
        <location evidence="1 10">Mitochondrion matrix</location>
    </subcellularLocation>
</comment>
<dbReference type="GO" id="GO:0006526">
    <property type="term" value="P:L-arginine biosynthetic process"/>
    <property type="evidence" value="ECO:0007669"/>
    <property type="project" value="UniProtKB-UniRule"/>
</dbReference>
<dbReference type="InterPro" id="IPR002813">
    <property type="entry name" value="Arg_biosynth_ArgJ"/>
</dbReference>
<feature type="binding site" evidence="10">
    <location>
        <position position="456"/>
    </location>
    <ligand>
        <name>substrate</name>
    </ligand>
</feature>
<feature type="binding site" evidence="10">
    <location>
        <position position="451"/>
    </location>
    <ligand>
        <name>substrate</name>
    </ligand>
</feature>
<dbReference type="GO" id="GO:0006592">
    <property type="term" value="P:ornithine biosynthetic process"/>
    <property type="evidence" value="ECO:0007669"/>
    <property type="project" value="TreeGrafter"/>
</dbReference>
<dbReference type="EC" id="2.3.1.1" evidence="10"/>
<feature type="binding site" evidence="10">
    <location>
        <position position="224"/>
    </location>
    <ligand>
        <name>substrate</name>
    </ligand>
</feature>
<dbReference type="FunFam" id="3.30.2330.10:FF:000001">
    <property type="entry name" value="Arginine biosynthesis bifunctional protein ArgJ, mitochondrial"/>
    <property type="match status" value="1"/>
</dbReference>
<feature type="site" description="Involved in the stabilization of negative charge on the oxyanion by the formation of the oxyanion hole" evidence="10">
    <location>
        <position position="146"/>
    </location>
</feature>
<evidence type="ECO:0000256" key="8">
    <source>
        <dbReference type="ARBA" id="ARBA00023268"/>
    </source>
</evidence>
<dbReference type="PANTHER" id="PTHR23100">
    <property type="entry name" value="ARGININE BIOSYNTHESIS BIFUNCTIONAL PROTEIN ARGJ"/>
    <property type="match status" value="1"/>
</dbReference>
<dbReference type="EC" id="2.3.1.35" evidence="10"/>
<evidence type="ECO:0000313" key="14">
    <source>
        <dbReference type="Proteomes" id="UP000324241"/>
    </source>
</evidence>
<comment type="pathway">
    <text evidence="10">Amino-acid biosynthesis; L-arginine biosynthesis; N(2)-acetyl-L-ornithine from L-glutamate: step 1/4.</text>
</comment>
<keyword evidence="7 10" id="KW-0496">Mitochondrion</keyword>